<dbReference type="EMBL" id="KZ613912">
    <property type="protein sequence ID" value="PMD52006.1"/>
    <property type="molecule type" value="Genomic_DNA"/>
</dbReference>
<protein>
    <submittedName>
        <fullName evidence="2">Uncharacterized protein</fullName>
    </submittedName>
</protein>
<evidence type="ECO:0000313" key="3">
    <source>
        <dbReference type="Proteomes" id="UP000235371"/>
    </source>
</evidence>
<accession>A0A2J6SMK9</accession>
<feature type="compositionally biased region" description="Basic and acidic residues" evidence="1">
    <location>
        <begin position="34"/>
        <end position="53"/>
    </location>
</feature>
<dbReference type="RefSeq" id="XP_024728910.1">
    <property type="nucleotide sequence ID" value="XM_024887546.1"/>
</dbReference>
<feature type="compositionally biased region" description="Basic and acidic residues" evidence="1">
    <location>
        <begin position="61"/>
        <end position="75"/>
    </location>
</feature>
<keyword evidence="3" id="KW-1185">Reference proteome</keyword>
<evidence type="ECO:0000313" key="2">
    <source>
        <dbReference type="EMBL" id="PMD52006.1"/>
    </source>
</evidence>
<gene>
    <name evidence="2" type="ORF">K444DRAFT_669672</name>
</gene>
<dbReference type="GeneID" id="36595622"/>
<feature type="region of interest" description="Disordered" evidence="1">
    <location>
        <begin position="24"/>
        <end position="106"/>
    </location>
</feature>
<organism evidence="2 3">
    <name type="scientific">Hyaloscypha bicolor E</name>
    <dbReference type="NCBI Taxonomy" id="1095630"/>
    <lineage>
        <taxon>Eukaryota</taxon>
        <taxon>Fungi</taxon>
        <taxon>Dikarya</taxon>
        <taxon>Ascomycota</taxon>
        <taxon>Pezizomycotina</taxon>
        <taxon>Leotiomycetes</taxon>
        <taxon>Helotiales</taxon>
        <taxon>Hyaloscyphaceae</taxon>
        <taxon>Hyaloscypha</taxon>
        <taxon>Hyaloscypha bicolor</taxon>
    </lineage>
</organism>
<dbReference type="InParanoid" id="A0A2J6SMK9"/>
<dbReference type="AlphaFoldDB" id="A0A2J6SMK9"/>
<sequence length="171" mass="19092">MVIALKKKMLAFRNLSVAFCSDPSSHPILNPCPRNEDTARNRKPTEQASDRRNRQLPGSPDHSRSMAERGKDNMAKCDMLSALRKFATPPSKATPRWPPPVTRNWLHNTLAGSRAPHANSSEGPREAGLQYRPNIYEAWVTWHLLALEGCLGGRADPKPPRHGCCTQIPPR</sequence>
<proteinExistence type="predicted"/>
<dbReference type="Proteomes" id="UP000235371">
    <property type="component" value="Unassembled WGS sequence"/>
</dbReference>
<reference evidence="2 3" key="1">
    <citation type="submission" date="2016-04" db="EMBL/GenBank/DDBJ databases">
        <title>A degradative enzymes factory behind the ericoid mycorrhizal symbiosis.</title>
        <authorList>
            <consortium name="DOE Joint Genome Institute"/>
            <person name="Martino E."/>
            <person name="Morin E."/>
            <person name="Grelet G."/>
            <person name="Kuo A."/>
            <person name="Kohler A."/>
            <person name="Daghino S."/>
            <person name="Barry K."/>
            <person name="Choi C."/>
            <person name="Cichocki N."/>
            <person name="Clum A."/>
            <person name="Copeland A."/>
            <person name="Hainaut M."/>
            <person name="Haridas S."/>
            <person name="Labutti K."/>
            <person name="Lindquist E."/>
            <person name="Lipzen A."/>
            <person name="Khouja H.-R."/>
            <person name="Murat C."/>
            <person name="Ohm R."/>
            <person name="Olson A."/>
            <person name="Spatafora J."/>
            <person name="Veneault-Fourrey C."/>
            <person name="Henrissat B."/>
            <person name="Grigoriev I."/>
            <person name="Martin F."/>
            <person name="Perotto S."/>
        </authorList>
    </citation>
    <scope>NUCLEOTIDE SEQUENCE [LARGE SCALE GENOMIC DNA]</scope>
    <source>
        <strain evidence="2 3">E</strain>
    </source>
</reference>
<evidence type="ECO:0000256" key="1">
    <source>
        <dbReference type="SAM" id="MobiDB-lite"/>
    </source>
</evidence>
<name>A0A2J6SMK9_9HELO</name>